<proteinExistence type="predicted"/>
<dbReference type="InterPro" id="IPR051418">
    <property type="entry name" value="Spondin/Thrombospondin_T1"/>
</dbReference>
<dbReference type="InterPro" id="IPR000884">
    <property type="entry name" value="TSP1_rpt"/>
</dbReference>
<evidence type="ECO:0000313" key="2">
    <source>
        <dbReference type="EMBL" id="CAD7426297.1"/>
    </source>
</evidence>
<evidence type="ECO:0000256" key="1">
    <source>
        <dbReference type="SAM" id="MobiDB-lite"/>
    </source>
</evidence>
<dbReference type="GO" id="GO:0005886">
    <property type="term" value="C:plasma membrane"/>
    <property type="evidence" value="ECO:0007669"/>
    <property type="project" value="TreeGrafter"/>
</dbReference>
<dbReference type="PANTHER" id="PTHR11311:SF30">
    <property type="entry name" value="SPONDIN-LIKE TSP1 DOMAIN-CONTAINING PROTEIN"/>
    <property type="match status" value="1"/>
</dbReference>
<accession>A0A7R9E2P3</accession>
<gene>
    <name evidence="2" type="ORF">TMSB3V08_LOCUS3186</name>
</gene>
<dbReference type="GO" id="GO:0030036">
    <property type="term" value="P:actin cytoskeleton organization"/>
    <property type="evidence" value="ECO:0007669"/>
    <property type="project" value="TreeGrafter"/>
</dbReference>
<organism evidence="2">
    <name type="scientific">Timema monikensis</name>
    <dbReference type="NCBI Taxonomy" id="170555"/>
    <lineage>
        <taxon>Eukaryota</taxon>
        <taxon>Metazoa</taxon>
        <taxon>Ecdysozoa</taxon>
        <taxon>Arthropoda</taxon>
        <taxon>Hexapoda</taxon>
        <taxon>Insecta</taxon>
        <taxon>Pterygota</taxon>
        <taxon>Neoptera</taxon>
        <taxon>Polyneoptera</taxon>
        <taxon>Phasmatodea</taxon>
        <taxon>Timematodea</taxon>
        <taxon>Timematoidea</taxon>
        <taxon>Timematidae</taxon>
        <taxon>Timema</taxon>
    </lineage>
</organism>
<dbReference type="SUPFAM" id="SSF82895">
    <property type="entry name" value="TSP-1 type 1 repeat"/>
    <property type="match status" value="1"/>
</dbReference>
<dbReference type="EMBL" id="OB793168">
    <property type="protein sequence ID" value="CAD7426297.1"/>
    <property type="molecule type" value="Genomic_DNA"/>
</dbReference>
<feature type="compositionally biased region" description="Acidic residues" evidence="1">
    <location>
        <begin position="69"/>
        <end position="86"/>
    </location>
</feature>
<dbReference type="AlphaFoldDB" id="A0A7R9E2P3"/>
<feature type="region of interest" description="Disordered" evidence="1">
    <location>
        <begin position="55"/>
        <end position="88"/>
    </location>
</feature>
<dbReference type="InterPro" id="IPR036383">
    <property type="entry name" value="TSP1_rpt_sf"/>
</dbReference>
<protein>
    <submittedName>
        <fullName evidence="2">Uncharacterized protein</fullName>
    </submittedName>
</protein>
<reference evidence="2" key="1">
    <citation type="submission" date="2020-11" db="EMBL/GenBank/DDBJ databases">
        <authorList>
            <person name="Tran Van P."/>
        </authorList>
    </citation>
    <scope>NUCLEOTIDE SEQUENCE</scope>
</reference>
<dbReference type="Gene3D" id="2.20.100.10">
    <property type="entry name" value="Thrombospondin type-1 (TSP1) repeat"/>
    <property type="match status" value="2"/>
</dbReference>
<sequence>MLKHVLWDHLQAQGKMCGSEAYGCHKERISCTSYRYCSIKEECLNPFINREKSVGTNEGCSVSGVDQDKSEDIDEDDDVDSPDLCEDQPRPAPTEKWCYVDCPVDCEVTRWTLWNTSECLCGNTVPTAMIVIAASTMMRYRYIVTNPSEKGRPCPLPLIQHKPCPAVPCYTWDRGDWDTCTLHATWCGHGTVHRNITCLRGSLPVESRLCGATTLDLKTEDSCYVPSRMEADYIGGMASLKARRPRQSPASLAPWGDPGFKHFMSFTMNITDCLHRGYQTRSRAVLKPPNIGGEPCPTALWETRPCFTGPCLTFDWAVDDDGQLTCRRSDGVVVIDGEHVMIRPWEDPEQFRVLGNPLAPEHRTSDHVVLTSLQASRSQS</sequence>
<name>A0A7R9E2P3_9NEOP</name>
<dbReference type="PROSITE" id="PS50092">
    <property type="entry name" value="TSP1"/>
    <property type="match status" value="1"/>
</dbReference>
<dbReference type="PANTHER" id="PTHR11311">
    <property type="entry name" value="SPONDIN"/>
    <property type="match status" value="1"/>
</dbReference>
<dbReference type="Pfam" id="PF00090">
    <property type="entry name" value="TSP_1"/>
    <property type="match status" value="2"/>
</dbReference>